<evidence type="ECO:0000256" key="1">
    <source>
        <dbReference type="ARBA" id="ARBA00022741"/>
    </source>
</evidence>
<protein>
    <submittedName>
        <fullName evidence="7">DEAD/DEAH box helicase</fullName>
    </submittedName>
</protein>
<keyword evidence="3 7" id="KW-0347">Helicase</keyword>
<dbReference type="PROSITE" id="PS51192">
    <property type="entry name" value="HELICASE_ATP_BIND_1"/>
    <property type="match status" value="1"/>
</dbReference>
<dbReference type="PROSITE" id="PS51194">
    <property type="entry name" value="HELICASE_CTER"/>
    <property type="match status" value="1"/>
</dbReference>
<dbReference type="SMART" id="SM00487">
    <property type="entry name" value="DEXDc"/>
    <property type="match status" value="1"/>
</dbReference>
<evidence type="ECO:0000313" key="8">
    <source>
        <dbReference type="Proteomes" id="UP000859505"/>
    </source>
</evidence>
<keyword evidence="2" id="KW-0378">Hydrolase</keyword>
<evidence type="ECO:0000259" key="5">
    <source>
        <dbReference type="PROSITE" id="PS51192"/>
    </source>
</evidence>
<dbReference type="GO" id="GO:0005524">
    <property type="term" value="F:ATP binding"/>
    <property type="evidence" value="ECO:0007669"/>
    <property type="project" value="UniProtKB-KW"/>
</dbReference>
<evidence type="ECO:0000256" key="2">
    <source>
        <dbReference type="ARBA" id="ARBA00022801"/>
    </source>
</evidence>
<dbReference type="PANTHER" id="PTHR47961:SF6">
    <property type="entry name" value="DNA-DIRECTED DNA POLYMERASE"/>
    <property type="match status" value="1"/>
</dbReference>
<dbReference type="InterPro" id="IPR027417">
    <property type="entry name" value="P-loop_NTPase"/>
</dbReference>
<keyword evidence="4" id="KW-0067">ATP-binding</keyword>
<dbReference type="GO" id="GO:0016787">
    <property type="term" value="F:hydrolase activity"/>
    <property type="evidence" value="ECO:0007669"/>
    <property type="project" value="UniProtKB-KW"/>
</dbReference>
<sequence>MSDFSTKLAAKIKGSNGYIEASNSLFGSYVLWLTGTTELVEREEVKKLITSAQVFYKSSDEKIRNEGAIILSILLDICADQYPDLVPIARNMFTNAGDFPNIKLLSKRYPSVNFSYNFYSEAQMDFRERLNTVDDLDFPLTDYQRSLWVNLSSDEDIITVAPTSAGKTHIILSYLLKRLAESDGAFAAIVVPTRALISEVAGKLYKLAQDNNVENDIEICSVPKEGDFGSKTFFVMTQERLYELLQRGDIYFNYLFIDEAHNISDKSRGVLLHLAIERLLEDSFPQVIISMPAENYQDAFSTIFGEIEFKKEITNHSPVSKILISVMPKGKSLVISRHNSNNVKTIPKGFKDKNLADIVFKLGHGHSNIIYRSRTADCEKIADDIAKLIPQNLDNELLSEAADYVEKFIHSDFSLANNLRKGVAFHYGPLPSSIRIMVENLAKDDHIKYIACTSTLAEGVNLPAKNLFMKNPIQPIMNQKSERVEDVKINNITGRAGRMLQHFSGNVFMVQPDVWQFDDYFDDEQGKEEKIPTYFKTLNEDLSNVISALQGRYPHDEENQYRYYMISNKLIKEYARDELDKTFSANELQLSRQDLSLLEREIKMAYGKLRITPFTLEASPTVGYIQQNKLFDYLNALSSYDDWILPHPKSAELYETLLRVSSKLQQFGIYIPTENYPLDYICLITKKWIKGKKLKDIITEQINWNRANIEQATSVNTSVRNVIRVINNDITFRLSNALRCYQVLLSTVLLKKGVDLSSVKLHSFIEVGASDDRIISLINFGLSREAAIEIHQVLPRDIELHSTNALLELYHTNQMSTIHPIIKKELLKLLASE</sequence>
<evidence type="ECO:0000256" key="3">
    <source>
        <dbReference type="ARBA" id="ARBA00022806"/>
    </source>
</evidence>
<evidence type="ECO:0000256" key="4">
    <source>
        <dbReference type="ARBA" id="ARBA00022840"/>
    </source>
</evidence>
<dbReference type="GO" id="GO:0003676">
    <property type="term" value="F:nucleic acid binding"/>
    <property type="evidence" value="ECO:0007669"/>
    <property type="project" value="InterPro"/>
</dbReference>
<dbReference type="SMART" id="SM00490">
    <property type="entry name" value="HELICc"/>
    <property type="match status" value="1"/>
</dbReference>
<comment type="caution">
    <text evidence="7">The sequence shown here is derived from an EMBL/GenBank/DDBJ whole genome shotgun (WGS) entry which is preliminary data.</text>
</comment>
<name>A0AAD3U8W2_AERHY</name>
<dbReference type="Proteomes" id="UP000859505">
    <property type="component" value="Unassembled WGS sequence"/>
</dbReference>
<dbReference type="Gene3D" id="3.40.50.300">
    <property type="entry name" value="P-loop containing nucleotide triphosphate hydrolases"/>
    <property type="match status" value="2"/>
</dbReference>
<dbReference type="Pfam" id="PF00270">
    <property type="entry name" value="DEAD"/>
    <property type="match status" value="1"/>
</dbReference>
<evidence type="ECO:0000313" key="7">
    <source>
        <dbReference type="EMBL" id="HAT6343139.1"/>
    </source>
</evidence>
<dbReference type="GO" id="GO:0004386">
    <property type="term" value="F:helicase activity"/>
    <property type="evidence" value="ECO:0007669"/>
    <property type="project" value="UniProtKB-KW"/>
</dbReference>
<dbReference type="InterPro" id="IPR001650">
    <property type="entry name" value="Helicase_C-like"/>
</dbReference>
<dbReference type="InterPro" id="IPR050474">
    <property type="entry name" value="Hel308_SKI2-like"/>
</dbReference>
<feature type="domain" description="Helicase ATP-binding" evidence="5">
    <location>
        <begin position="148"/>
        <end position="313"/>
    </location>
</feature>
<dbReference type="RefSeq" id="WP_319900038.1">
    <property type="nucleotide sequence ID" value="NZ_JBELAY010000013.1"/>
</dbReference>
<dbReference type="AlphaFoldDB" id="A0AAD3U8W2"/>
<proteinExistence type="predicted"/>
<dbReference type="EMBL" id="DACTUL010000004">
    <property type="protein sequence ID" value="HAT6343139.1"/>
    <property type="molecule type" value="Genomic_DNA"/>
</dbReference>
<dbReference type="PANTHER" id="PTHR47961">
    <property type="entry name" value="DNA POLYMERASE THETA, PUTATIVE (AFU_ORTHOLOGUE AFUA_1G05260)-RELATED"/>
    <property type="match status" value="1"/>
</dbReference>
<feature type="domain" description="Helicase C-terminal" evidence="6">
    <location>
        <begin position="354"/>
        <end position="553"/>
    </location>
</feature>
<evidence type="ECO:0000259" key="6">
    <source>
        <dbReference type="PROSITE" id="PS51194"/>
    </source>
</evidence>
<reference evidence="7" key="1">
    <citation type="journal article" date="2018" name="Genome Biol.">
        <title>SKESA: strategic k-mer extension for scrupulous assemblies.</title>
        <authorList>
            <person name="Souvorov A."/>
            <person name="Agarwala R."/>
            <person name="Lipman D.J."/>
        </authorList>
    </citation>
    <scope>NUCLEOTIDE SEQUENCE</scope>
    <source>
        <strain evidence="7">OLC2673_Aeromonas</strain>
    </source>
</reference>
<organism evidence="7 8">
    <name type="scientific">Aeromonas hydrophila</name>
    <dbReference type="NCBI Taxonomy" id="644"/>
    <lineage>
        <taxon>Bacteria</taxon>
        <taxon>Pseudomonadati</taxon>
        <taxon>Pseudomonadota</taxon>
        <taxon>Gammaproteobacteria</taxon>
        <taxon>Aeromonadales</taxon>
        <taxon>Aeromonadaceae</taxon>
        <taxon>Aeromonas</taxon>
    </lineage>
</organism>
<dbReference type="InterPro" id="IPR014001">
    <property type="entry name" value="Helicase_ATP-bd"/>
</dbReference>
<reference evidence="7" key="2">
    <citation type="submission" date="2020-01" db="EMBL/GenBank/DDBJ databases">
        <authorList>
            <consortium name="NCBI Pathogen Detection Project"/>
        </authorList>
    </citation>
    <scope>NUCLEOTIDE SEQUENCE</scope>
    <source>
        <strain evidence="7">OLC2673_Aeromonas</strain>
    </source>
</reference>
<dbReference type="SUPFAM" id="SSF52540">
    <property type="entry name" value="P-loop containing nucleoside triphosphate hydrolases"/>
    <property type="match status" value="1"/>
</dbReference>
<accession>A0AAD3U8W2</accession>
<keyword evidence="1" id="KW-0547">Nucleotide-binding</keyword>
<gene>
    <name evidence="7" type="ORF">JAJ28_000828</name>
</gene>
<dbReference type="InterPro" id="IPR011545">
    <property type="entry name" value="DEAD/DEAH_box_helicase_dom"/>
</dbReference>